<proteinExistence type="predicted"/>
<keyword evidence="1" id="KW-1133">Transmembrane helix</keyword>
<dbReference type="RefSeq" id="WP_342309897.1">
    <property type="nucleotide sequence ID" value="NZ_CP150850.1"/>
</dbReference>
<dbReference type="EMBL" id="CP150850">
    <property type="protein sequence ID" value="WZW55900.1"/>
    <property type="molecule type" value="Genomic_DNA"/>
</dbReference>
<evidence type="ECO:0000256" key="1">
    <source>
        <dbReference type="SAM" id="Phobius"/>
    </source>
</evidence>
<sequence>MRTIRLRRGAEQLMTNPAMQTVSGRATAISQQSIETKVWSNNLGWTTQSIEEITLKLDSLASPLVFRTNRTTRLFIANGDRLNVAYVDGPGHPIVYGIRNMIDGSAYLLRPAKVASARTDLVVMLICVVAAAVVSGIVSVVTLSTESMFDVFALISATAIGLCVLSAILRILFGVILWPEIRRLAQPGGKREMDAATTALSLTQEETRHVRFI</sequence>
<protein>
    <submittedName>
        <fullName evidence="2">Uncharacterized protein</fullName>
    </submittedName>
</protein>
<feature type="transmembrane region" description="Helical" evidence="1">
    <location>
        <begin position="151"/>
        <end position="178"/>
    </location>
</feature>
<gene>
    <name evidence="2" type="ORF">WN985_25410</name>
</gene>
<feature type="transmembrane region" description="Helical" evidence="1">
    <location>
        <begin position="121"/>
        <end position="145"/>
    </location>
</feature>
<reference evidence="2 3" key="1">
    <citation type="submission" date="2024-04" db="EMBL/GenBank/DDBJ databases">
        <title>Biological Control Activity of Plant Growth Promoting Rhizobacteria Burkholderia pyrrocinia BX1 against Tobacco black shank Introduction Tobacco black shank (TBS) caused by the oomycete Phytophthora. nicotianae (P. nicotianae) has become a destructive soil.</title>
        <authorList>
            <person name="Liu X."/>
            <person name="Shu C."/>
        </authorList>
    </citation>
    <scope>NUCLEOTIDE SEQUENCE [LARGE SCALE GENOMIC DNA]</scope>
    <source>
        <strain evidence="2 3">BX1</strain>
    </source>
</reference>
<organism evidence="2 3">
    <name type="scientific">Burkholderia pyrrocinia</name>
    <name type="common">Pseudomonas pyrrocinia</name>
    <dbReference type="NCBI Taxonomy" id="60550"/>
    <lineage>
        <taxon>Bacteria</taxon>
        <taxon>Pseudomonadati</taxon>
        <taxon>Pseudomonadota</taxon>
        <taxon>Betaproteobacteria</taxon>
        <taxon>Burkholderiales</taxon>
        <taxon>Burkholderiaceae</taxon>
        <taxon>Burkholderia</taxon>
        <taxon>Burkholderia cepacia complex</taxon>
    </lineage>
</organism>
<name>A0ABZ3BR57_BURPY</name>
<accession>A0ABZ3BR57</accession>
<keyword evidence="1" id="KW-0812">Transmembrane</keyword>
<evidence type="ECO:0000313" key="2">
    <source>
        <dbReference type="EMBL" id="WZW55900.1"/>
    </source>
</evidence>
<keyword evidence="1" id="KW-0472">Membrane</keyword>
<keyword evidence="3" id="KW-1185">Reference proteome</keyword>
<dbReference type="Proteomes" id="UP001484179">
    <property type="component" value="Chromosome 2"/>
</dbReference>
<evidence type="ECO:0000313" key="3">
    <source>
        <dbReference type="Proteomes" id="UP001484179"/>
    </source>
</evidence>